<accession>A0A8T2J8E0</accession>
<gene>
    <name evidence="2" type="ORF">GDO86_006998</name>
</gene>
<evidence type="ECO:0000313" key="3">
    <source>
        <dbReference type="Proteomes" id="UP000812440"/>
    </source>
</evidence>
<dbReference type="AlphaFoldDB" id="A0A8T2J8E0"/>
<evidence type="ECO:0008006" key="4">
    <source>
        <dbReference type="Google" id="ProtNLM"/>
    </source>
</evidence>
<name>A0A8T2J8E0_9PIPI</name>
<dbReference type="EMBL" id="JAACNH010000006">
    <property type="protein sequence ID" value="KAG8441469.1"/>
    <property type="molecule type" value="Genomic_DNA"/>
</dbReference>
<evidence type="ECO:0000256" key="1">
    <source>
        <dbReference type="SAM" id="SignalP"/>
    </source>
</evidence>
<sequence>MSKLVLCIVLDTIAASAYREATIMLYLNLHHLIQSATQLPQTAILRREVSFGFSKKIAQLPY</sequence>
<organism evidence="2 3">
    <name type="scientific">Hymenochirus boettgeri</name>
    <name type="common">Congo dwarf clawed frog</name>
    <dbReference type="NCBI Taxonomy" id="247094"/>
    <lineage>
        <taxon>Eukaryota</taxon>
        <taxon>Metazoa</taxon>
        <taxon>Chordata</taxon>
        <taxon>Craniata</taxon>
        <taxon>Vertebrata</taxon>
        <taxon>Euteleostomi</taxon>
        <taxon>Amphibia</taxon>
        <taxon>Batrachia</taxon>
        <taxon>Anura</taxon>
        <taxon>Pipoidea</taxon>
        <taxon>Pipidae</taxon>
        <taxon>Pipinae</taxon>
        <taxon>Hymenochirus</taxon>
    </lineage>
</organism>
<keyword evidence="1" id="KW-0732">Signal</keyword>
<comment type="caution">
    <text evidence="2">The sequence shown here is derived from an EMBL/GenBank/DDBJ whole genome shotgun (WGS) entry which is preliminary data.</text>
</comment>
<protein>
    <recommendedName>
        <fullName evidence="4">Secreted protein</fullName>
    </recommendedName>
</protein>
<evidence type="ECO:0000313" key="2">
    <source>
        <dbReference type="EMBL" id="KAG8441469.1"/>
    </source>
</evidence>
<feature type="signal peptide" evidence="1">
    <location>
        <begin position="1"/>
        <end position="17"/>
    </location>
</feature>
<feature type="chain" id="PRO_5035919641" description="Secreted protein" evidence="1">
    <location>
        <begin position="18"/>
        <end position="62"/>
    </location>
</feature>
<proteinExistence type="predicted"/>
<dbReference type="Proteomes" id="UP000812440">
    <property type="component" value="Chromosome 3"/>
</dbReference>
<reference evidence="2" key="1">
    <citation type="thesis" date="2020" institute="ProQuest LLC" country="789 East Eisenhower Parkway, Ann Arbor, MI, USA">
        <title>Comparative Genomics and Chromosome Evolution.</title>
        <authorList>
            <person name="Mudd A.B."/>
        </authorList>
    </citation>
    <scope>NUCLEOTIDE SEQUENCE</scope>
    <source>
        <strain evidence="2">Female2</strain>
        <tissue evidence="2">Blood</tissue>
    </source>
</reference>
<keyword evidence="3" id="KW-1185">Reference proteome</keyword>